<proteinExistence type="predicted"/>
<evidence type="ECO:0008006" key="2">
    <source>
        <dbReference type="Google" id="ProtNLM"/>
    </source>
</evidence>
<accession>A0A382P4I0</accession>
<dbReference type="Gene3D" id="3.30.360.10">
    <property type="entry name" value="Dihydrodipicolinate Reductase, domain 2"/>
    <property type="match status" value="1"/>
</dbReference>
<protein>
    <recommendedName>
        <fullName evidence="2">Gfo/Idh/MocA-like oxidoreductase C-terminal domain-containing protein</fullName>
    </recommendedName>
</protein>
<dbReference type="AlphaFoldDB" id="A0A382P4I0"/>
<reference evidence="1" key="1">
    <citation type="submission" date="2018-05" db="EMBL/GenBank/DDBJ databases">
        <authorList>
            <person name="Lanie J.A."/>
            <person name="Ng W.-L."/>
            <person name="Kazmierczak K.M."/>
            <person name="Andrzejewski T.M."/>
            <person name="Davidsen T.M."/>
            <person name="Wayne K.J."/>
            <person name="Tettelin H."/>
            <person name="Glass J.I."/>
            <person name="Rusch D."/>
            <person name="Podicherti R."/>
            <person name="Tsui H.-C.T."/>
            <person name="Winkler M.E."/>
        </authorList>
    </citation>
    <scope>NUCLEOTIDE SEQUENCE</scope>
</reference>
<dbReference type="EMBL" id="UINC01104782">
    <property type="protein sequence ID" value="SVC68206.1"/>
    <property type="molecule type" value="Genomic_DNA"/>
</dbReference>
<organism evidence="1">
    <name type="scientific">marine metagenome</name>
    <dbReference type="NCBI Taxonomy" id="408172"/>
    <lineage>
        <taxon>unclassified sequences</taxon>
        <taxon>metagenomes</taxon>
        <taxon>ecological metagenomes</taxon>
    </lineage>
</organism>
<feature type="non-terminal residue" evidence="1">
    <location>
        <position position="1"/>
    </location>
</feature>
<name>A0A382P4I0_9ZZZZ</name>
<sequence>NVETGLAPTLGLMDLMIGKAKTNNIKLQTSENFPFVPVEQFVCHLIQSGTIGKVHKCYRLFSTTGYHGLAAMRCRMDAKPISVSSIGHTMPVVPYVDRVKRDFDTERLEFYTVDFDNGGIGIAMVGNKNNCLGRNTLVGFETCGERGTIVTNGNQSTIGNETINVCTDEDINQHSAKAKTYPFQREYSENNILRRIYVELPKSLGGTIEWHNPYLETGILEKNISLATMLTGIAQAVREDLDPLWTGEMGREDQEMVIAAHRSIQMNRQPINLPISIDLSEEEGFDQRFIQRFGVHPREDLDQALTANFKAR</sequence>
<dbReference type="SUPFAM" id="SSF55347">
    <property type="entry name" value="Glyceraldehyde-3-phosphate dehydrogenase-like, C-terminal domain"/>
    <property type="match status" value="1"/>
</dbReference>
<gene>
    <name evidence="1" type="ORF">METZ01_LOCUS321060</name>
</gene>
<evidence type="ECO:0000313" key="1">
    <source>
        <dbReference type="EMBL" id="SVC68206.1"/>
    </source>
</evidence>